<dbReference type="PANTHER" id="PTHR13285:SF23">
    <property type="entry name" value="TEICHOIC ACID D-ALANYLTRANSFERASE"/>
    <property type="match status" value="1"/>
</dbReference>
<evidence type="ECO:0000256" key="1">
    <source>
        <dbReference type="ARBA" id="ARBA00004651"/>
    </source>
</evidence>
<dbReference type="PIRSF" id="PIRSF016636">
    <property type="entry name" value="AlgI_DltB"/>
    <property type="match status" value="1"/>
</dbReference>
<dbReference type="AlphaFoldDB" id="A0A5C6RYL8"/>
<keyword evidence="4 9" id="KW-0808">Transferase</keyword>
<protein>
    <submittedName>
        <fullName evidence="11">MBOAT family protein</fullName>
    </submittedName>
</protein>
<feature type="transmembrane region" description="Helical" evidence="10">
    <location>
        <begin position="526"/>
        <end position="546"/>
    </location>
</feature>
<evidence type="ECO:0000313" key="12">
    <source>
        <dbReference type="Proteomes" id="UP000321721"/>
    </source>
</evidence>
<organism evidence="11 12">
    <name type="scientific">Vicingus serpentipes</name>
    <dbReference type="NCBI Taxonomy" id="1926625"/>
    <lineage>
        <taxon>Bacteria</taxon>
        <taxon>Pseudomonadati</taxon>
        <taxon>Bacteroidota</taxon>
        <taxon>Flavobacteriia</taxon>
        <taxon>Flavobacteriales</taxon>
        <taxon>Vicingaceae</taxon>
        <taxon>Vicingus</taxon>
    </lineage>
</organism>
<keyword evidence="7 9" id="KW-0472">Membrane</keyword>
<proteinExistence type="inferred from homology"/>
<name>A0A5C6RYL8_9FLAO</name>
<dbReference type="EMBL" id="VOOS01000001">
    <property type="protein sequence ID" value="TXB67361.1"/>
    <property type="molecule type" value="Genomic_DNA"/>
</dbReference>
<evidence type="ECO:0000256" key="3">
    <source>
        <dbReference type="ARBA" id="ARBA00022475"/>
    </source>
</evidence>
<keyword evidence="8 9" id="KW-0012">Acyltransferase</keyword>
<sequence>MSGWLSWFFSVENLKSIFTYNNDAPLIFTQFFFWAFFAVVLLFYSILHKKRGLRNAYLFLVSLFFYYKTSGLFISILLFSTMSDYIIGMLIHSSKKQLVKKIFLATSVIINLFVLCYFKYAYFFTDAYNAFFQTDYHVFNHFAQFTNNTIGSHFDVDSILLPVGISFYTFQTISYSVDIYREQIKPVKSILDFGFYVSFFPQLVAGPIVRAADFIPQLYLPYQLTKYNFGLSLFWILKGLIKKVVIGDYIAVNFIDRIFDAPTMYTGFENLMALYGYSLQVYADFSGYTDIAIGIALLMGFSLPTNFNSPYKAKNVGEFWKRWHISLSGWLRDYLYIPLGGNRGGSWGTWISALFIGLFIVLLSGKMLVLYIFIWVLICLVFLAIWIKRFREWLTTNINLLITMLLGGLWHGASWQFVIWGGLNGLGLMVYKLWKKISPYEKYNNFLAIAFKVFITLNFITFTRIWFRAESMGTTWQIIHQIGNNFSFALIPAILVSYSNVFIVMAIGYAIHWLPTKTKNWYQETFINLPLVVKILLTTLTFFGIYQAMSSGMQAFIYFQF</sequence>
<evidence type="ECO:0000256" key="2">
    <source>
        <dbReference type="ARBA" id="ARBA00010323"/>
    </source>
</evidence>
<dbReference type="InterPro" id="IPR028362">
    <property type="entry name" value="AlgI"/>
</dbReference>
<dbReference type="InterPro" id="IPR004299">
    <property type="entry name" value="MBOAT_fam"/>
</dbReference>
<comment type="similarity">
    <text evidence="2 9">Belongs to the membrane-bound acyltransferase family.</text>
</comment>
<evidence type="ECO:0000256" key="9">
    <source>
        <dbReference type="PIRNR" id="PIRNR016636"/>
    </source>
</evidence>
<dbReference type="PANTHER" id="PTHR13285">
    <property type="entry name" value="ACYLTRANSFERASE"/>
    <property type="match status" value="1"/>
</dbReference>
<dbReference type="Pfam" id="PF03062">
    <property type="entry name" value="MBOAT"/>
    <property type="match status" value="1"/>
</dbReference>
<dbReference type="GO" id="GO:0005886">
    <property type="term" value="C:plasma membrane"/>
    <property type="evidence" value="ECO:0007669"/>
    <property type="project" value="UniProtKB-SubCell"/>
</dbReference>
<evidence type="ECO:0000256" key="4">
    <source>
        <dbReference type="ARBA" id="ARBA00022679"/>
    </source>
</evidence>
<comment type="caution">
    <text evidence="11">The sequence shown here is derived from an EMBL/GenBank/DDBJ whole genome shotgun (WGS) entry which is preliminary data.</text>
</comment>
<evidence type="ECO:0000256" key="5">
    <source>
        <dbReference type="ARBA" id="ARBA00022692"/>
    </source>
</evidence>
<gene>
    <name evidence="11" type="ORF">FRY74_00230</name>
</gene>
<feature type="transmembrane region" description="Helical" evidence="10">
    <location>
        <begin position="344"/>
        <end position="362"/>
    </location>
</feature>
<dbReference type="GO" id="GO:0016746">
    <property type="term" value="F:acyltransferase activity"/>
    <property type="evidence" value="ECO:0007669"/>
    <property type="project" value="UniProtKB-KW"/>
</dbReference>
<evidence type="ECO:0000256" key="10">
    <source>
        <dbReference type="SAM" id="Phobius"/>
    </source>
</evidence>
<reference evidence="11 12" key="1">
    <citation type="submission" date="2019-08" db="EMBL/GenBank/DDBJ databases">
        <title>Genome of Vicingus serpentipes NCIMB 15042.</title>
        <authorList>
            <person name="Bowman J.P."/>
        </authorList>
    </citation>
    <scope>NUCLEOTIDE SEQUENCE [LARGE SCALE GENOMIC DNA]</scope>
    <source>
        <strain evidence="11 12">NCIMB 15042</strain>
    </source>
</reference>
<keyword evidence="3 9" id="KW-1003">Cell membrane</keyword>
<dbReference type="Proteomes" id="UP000321721">
    <property type="component" value="Unassembled WGS sequence"/>
</dbReference>
<keyword evidence="12" id="KW-1185">Reference proteome</keyword>
<feature type="transmembrane region" description="Helical" evidence="10">
    <location>
        <begin position="487"/>
        <end position="514"/>
    </location>
</feature>
<evidence type="ECO:0000256" key="8">
    <source>
        <dbReference type="ARBA" id="ARBA00023315"/>
    </source>
</evidence>
<feature type="transmembrane region" description="Helical" evidence="10">
    <location>
        <begin position="56"/>
        <end position="82"/>
    </location>
</feature>
<feature type="transmembrane region" description="Helical" evidence="10">
    <location>
        <begin position="24"/>
        <end position="44"/>
    </location>
</feature>
<keyword evidence="6 10" id="KW-1133">Transmembrane helix</keyword>
<feature type="transmembrane region" description="Helical" evidence="10">
    <location>
        <begin position="368"/>
        <end position="387"/>
    </location>
</feature>
<dbReference type="OrthoDB" id="9805788at2"/>
<dbReference type="PIRSF" id="PIRSF500217">
    <property type="entry name" value="AlgI"/>
    <property type="match status" value="1"/>
</dbReference>
<dbReference type="InterPro" id="IPR024194">
    <property type="entry name" value="Ac/AlaTfrase_AlgI/DltB"/>
</dbReference>
<dbReference type="InterPro" id="IPR051085">
    <property type="entry name" value="MB_O-acyltransferase"/>
</dbReference>
<comment type="subcellular location">
    <subcellularLocation>
        <location evidence="1">Cell membrane</location>
        <topology evidence="1">Multi-pass membrane protein</topology>
    </subcellularLocation>
</comment>
<feature type="transmembrane region" description="Helical" evidence="10">
    <location>
        <begin position="102"/>
        <end position="122"/>
    </location>
</feature>
<evidence type="ECO:0000256" key="6">
    <source>
        <dbReference type="ARBA" id="ARBA00022989"/>
    </source>
</evidence>
<feature type="transmembrane region" description="Helical" evidence="10">
    <location>
        <begin position="446"/>
        <end position="467"/>
    </location>
</feature>
<accession>A0A5C6RYL8</accession>
<dbReference type="GO" id="GO:0042121">
    <property type="term" value="P:alginic acid biosynthetic process"/>
    <property type="evidence" value="ECO:0007669"/>
    <property type="project" value="InterPro"/>
</dbReference>
<keyword evidence="5 10" id="KW-0812">Transmembrane</keyword>
<evidence type="ECO:0000256" key="7">
    <source>
        <dbReference type="ARBA" id="ARBA00023136"/>
    </source>
</evidence>
<evidence type="ECO:0000313" key="11">
    <source>
        <dbReference type="EMBL" id="TXB67361.1"/>
    </source>
</evidence>